<feature type="compositionally biased region" description="Basic residues" evidence="1">
    <location>
        <begin position="115"/>
        <end position="136"/>
    </location>
</feature>
<accession>A0AAD7H7A2</accession>
<dbReference type="AlphaFoldDB" id="A0AAD7H7A2"/>
<evidence type="ECO:0000313" key="2">
    <source>
        <dbReference type="EMBL" id="KAJ7713715.1"/>
    </source>
</evidence>
<organism evidence="2 3">
    <name type="scientific">Mycena maculata</name>
    <dbReference type="NCBI Taxonomy" id="230809"/>
    <lineage>
        <taxon>Eukaryota</taxon>
        <taxon>Fungi</taxon>
        <taxon>Dikarya</taxon>
        <taxon>Basidiomycota</taxon>
        <taxon>Agaricomycotina</taxon>
        <taxon>Agaricomycetes</taxon>
        <taxon>Agaricomycetidae</taxon>
        <taxon>Agaricales</taxon>
        <taxon>Marasmiineae</taxon>
        <taxon>Mycenaceae</taxon>
        <taxon>Mycena</taxon>
    </lineage>
</organism>
<keyword evidence="3" id="KW-1185">Reference proteome</keyword>
<name>A0AAD7H7A2_9AGAR</name>
<proteinExistence type="predicted"/>
<evidence type="ECO:0000256" key="1">
    <source>
        <dbReference type="SAM" id="MobiDB-lite"/>
    </source>
</evidence>
<gene>
    <name evidence="2" type="ORF">DFH07DRAFT_974663</name>
</gene>
<protein>
    <submittedName>
        <fullName evidence="2">Uncharacterized protein</fullName>
    </submittedName>
</protein>
<feature type="region of interest" description="Disordered" evidence="1">
    <location>
        <begin position="40"/>
        <end position="150"/>
    </location>
</feature>
<comment type="caution">
    <text evidence="2">The sequence shown here is derived from an EMBL/GenBank/DDBJ whole genome shotgun (WGS) entry which is preliminary data.</text>
</comment>
<dbReference type="Proteomes" id="UP001215280">
    <property type="component" value="Unassembled WGS sequence"/>
</dbReference>
<evidence type="ECO:0000313" key="3">
    <source>
        <dbReference type="Proteomes" id="UP001215280"/>
    </source>
</evidence>
<reference evidence="2" key="1">
    <citation type="submission" date="2023-03" db="EMBL/GenBank/DDBJ databases">
        <title>Massive genome expansion in bonnet fungi (Mycena s.s.) driven by repeated elements and novel gene families across ecological guilds.</title>
        <authorList>
            <consortium name="Lawrence Berkeley National Laboratory"/>
            <person name="Harder C.B."/>
            <person name="Miyauchi S."/>
            <person name="Viragh M."/>
            <person name="Kuo A."/>
            <person name="Thoen E."/>
            <person name="Andreopoulos B."/>
            <person name="Lu D."/>
            <person name="Skrede I."/>
            <person name="Drula E."/>
            <person name="Henrissat B."/>
            <person name="Morin E."/>
            <person name="Kohler A."/>
            <person name="Barry K."/>
            <person name="LaButti K."/>
            <person name="Morin E."/>
            <person name="Salamov A."/>
            <person name="Lipzen A."/>
            <person name="Mereny Z."/>
            <person name="Hegedus B."/>
            <person name="Baldrian P."/>
            <person name="Stursova M."/>
            <person name="Weitz H."/>
            <person name="Taylor A."/>
            <person name="Grigoriev I.V."/>
            <person name="Nagy L.G."/>
            <person name="Martin F."/>
            <person name="Kauserud H."/>
        </authorList>
    </citation>
    <scope>NUCLEOTIDE SEQUENCE</scope>
    <source>
        <strain evidence="2">CBHHK188m</strain>
    </source>
</reference>
<dbReference type="EMBL" id="JARJLG010000386">
    <property type="protein sequence ID" value="KAJ7713715.1"/>
    <property type="molecule type" value="Genomic_DNA"/>
</dbReference>
<sequence>MASCTAFCISPIVLGLGEDAQITWADDDYARPEITHVGLGFYSRFPEPDEADVVSDDDRGDPSPDISADSYPVKSCTSYGAPLRLRGGCHSDESGLEDGADESDEPESDSAGPSSKRKRKTVQPPRPRKRPSKGKGKASDDESDSETAIR</sequence>
<feature type="compositionally biased region" description="Acidic residues" evidence="1">
    <location>
        <begin position="94"/>
        <end position="108"/>
    </location>
</feature>
<feature type="compositionally biased region" description="Acidic residues" evidence="1">
    <location>
        <begin position="141"/>
        <end position="150"/>
    </location>
</feature>